<dbReference type="OrthoDB" id="4120491at2"/>
<reference evidence="1 2" key="1">
    <citation type="journal article" date="2019" name="Microorganisms">
        <title>Systematic Affiliation and Genome Analysis of Subtercola vilae DB165(T) with Particular Emphasis on Cold Adaptation of an Isolate from a High-Altitude Cold Volcano Lake.</title>
        <authorList>
            <person name="Villalobos A.S."/>
            <person name="Wiese J."/>
            <person name="Imhoff J.F."/>
            <person name="Dorador C."/>
            <person name="Keller A."/>
            <person name="Hentschel U."/>
        </authorList>
    </citation>
    <scope>NUCLEOTIDE SEQUENCE [LARGE SCALE GENOMIC DNA]</scope>
    <source>
        <strain evidence="1 2">DB165</strain>
    </source>
</reference>
<sequence length="407" mass="42352">MSARVPVPVPVPVPAPLPTPLSSLPLAPDARGWQLIVGPPQHAVAFYARALAAECETLGTASAPRGLVSNDLRNLLGAAPGIPSLHLQFTDRLFGTTPELAAEFVQQLARSTRVTVTLHDLPQPSDGARNLVRRSRAYRLVAQAAVGVVCNSRHEALLLEEFCRPRLRRAVEVIPLPVFGARLGAAAAEPSVLRPEVALLGYFYPGKGHAEVVRAVVELNARLATHDDVPEAAVPGPVAPAAIAPAATAPRAVAPAAAAPCATAPAVVALGAASAGHEAELEAAVAEAATLGVTFGATGYLDDDELLARCRAAAVPVAAHQHLSASASINTWIAAGRRPLVLASRYSAEMAELRPGTVTLFEPAELSEAIGFAIEHPESTWLAPGTRTAPDLADVAAQYIDWWGRVA</sequence>
<protein>
    <recommendedName>
        <fullName evidence="3">Glycosyltransferase family 1 protein</fullName>
    </recommendedName>
</protein>
<evidence type="ECO:0000313" key="2">
    <source>
        <dbReference type="Proteomes" id="UP000306192"/>
    </source>
</evidence>
<keyword evidence="2" id="KW-1185">Reference proteome</keyword>
<dbReference type="EMBL" id="QYRT01000004">
    <property type="protein sequence ID" value="TIH40175.1"/>
    <property type="molecule type" value="Genomic_DNA"/>
</dbReference>
<dbReference type="AlphaFoldDB" id="A0A4T2C6X4"/>
<dbReference type="Proteomes" id="UP000306192">
    <property type="component" value="Unassembled WGS sequence"/>
</dbReference>
<dbReference type="RefSeq" id="WP_136640812.1">
    <property type="nucleotide sequence ID" value="NZ_QYRT01000004.1"/>
</dbReference>
<dbReference type="SUPFAM" id="SSF53756">
    <property type="entry name" value="UDP-Glycosyltransferase/glycogen phosphorylase"/>
    <property type="match status" value="1"/>
</dbReference>
<name>A0A4T2C6X4_9MICO</name>
<proteinExistence type="predicted"/>
<evidence type="ECO:0000313" key="1">
    <source>
        <dbReference type="EMBL" id="TIH40175.1"/>
    </source>
</evidence>
<organism evidence="1 2">
    <name type="scientific">Subtercola vilae</name>
    <dbReference type="NCBI Taxonomy" id="2056433"/>
    <lineage>
        <taxon>Bacteria</taxon>
        <taxon>Bacillati</taxon>
        <taxon>Actinomycetota</taxon>
        <taxon>Actinomycetes</taxon>
        <taxon>Micrococcales</taxon>
        <taxon>Microbacteriaceae</taxon>
        <taxon>Subtercola</taxon>
    </lineage>
</organism>
<gene>
    <name evidence="1" type="ORF">D4765_03395</name>
</gene>
<evidence type="ECO:0008006" key="3">
    <source>
        <dbReference type="Google" id="ProtNLM"/>
    </source>
</evidence>
<comment type="caution">
    <text evidence="1">The sequence shown here is derived from an EMBL/GenBank/DDBJ whole genome shotgun (WGS) entry which is preliminary data.</text>
</comment>
<accession>A0A4T2C6X4</accession>